<dbReference type="Pfam" id="PF05960">
    <property type="entry name" value="DUF885"/>
    <property type="match status" value="1"/>
</dbReference>
<reference evidence="2" key="1">
    <citation type="journal article" date="2019" name="Int. J. Syst. Evol. Microbiol.">
        <title>The Global Catalogue of Microorganisms (GCM) 10K type strain sequencing project: providing services to taxonomists for standard genome sequencing and annotation.</title>
        <authorList>
            <consortium name="The Broad Institute Genomics Platform"/>
            <consortium name="The Broad Institute Genome Sequencing Center for Infectious Disease"/>
            <person name="Wu L."/>
            <person name="Ma J."/>
        </authorList>
    </citation>
    <scope>NUCLEOTIDE SEQUENCE [LARGE SCALE GENOMIC DNA]</scope>
    <source>
        <strain evidence="2">KCTC 52487</strain>
    </source>
</reference>
<protein>
    <submittedName>
        <fullName evidence="1">DUF885 domain-containing protein</fullName>
    </submittedName>
</protein>
<dbReference type="InterPro" id="IPR010281">
    <property type="entry name" value="DUF885"/>
</dbReference>
<dbReference type="EMBL" id="JBHRSV010000009">
    <property type="protein sequence ID" value="MFC2925814.1"/>
    <property type="molecule type" value="Genomic_DNA"/>
</dbReference>
<dbReference type="Proteomes" id="UP001595379">
    <property type="component" value="Unassembled WGS sequence"/>
</dbReference>
<evidence type="ECO:0000313" key="2">
    <source>
        <dbReference type="Proteomes" id="UP001595379"/>
    </source>
</evidence>
<gene>
    <name evidence="1" type="ORF">ACFOOR_06820</name>
</gene>
<name>A0ABV6ZWJ1_9PROT</name>
<evidence type="ECO:0000313" key="1">
    <source>
        <dbReference type="EMBL" id="MFC2925814.1"/>
    </source>
</evidence>
<sequence length="580" mass="63276">MPLTTGLFTLALFLSPPGGEAASTVSDLADAWVAGFADHDPLEARLWGVATDSERLTTDVSPDETERWRRQQAQWLTELDRIDAAALAHADRAIYINLRDRIETDLALEACHREFWPLNNFSGWHLNLENSLAIALETSSPDTELLRDWAGQIAARLSADAAALEAGLEYGYSVPRPVALIVADQYDGLASPDSPVAALPNGLDPALAVHWSDLFNTVIAPAFARQATYIRDRYAPRARTDLSLSALQDGPACLAASVRRNVGIVMTPGELQALASRLQHMADTRLSELGTRIWGLADPGSVRERIRAMADDDEEIGNESAIIAAAQAETDRLIATSARFFPALPEQQVEVVVYSAIEREGVTASYRPSNDGGFAGTYFLNPDEPRMRTRRSMAAVTSHEVAPGHHMQAMIARAAGTAGGEPPHPILTIGFNNAFVEGWAHYAETLAFEEGLLADSDRTALDFWADFGETIAIESRFQTGAADEAATRQAVLHLRGMPDADPSTADIPLYWMSVMPAQLFSYGLGAEFLYSLRDRARDALGDRFDYPTFHRLVLEDGSVPLWWIEEKVDAWIASGGSDAD</sequence>
<dbReference type="PANTHER" id="PTHR33361">
    <property type="entry name" value="GLR0591 PROTEIN"/>
    <property type="match status" value="1"/>
</dbReference>
<keyword evidence="2" id="KW-1185">Reference proteome</keyword>
<comment type="caution">
    <text evidence="1">The sequence shown here is derived from an EMBL/GenBank/DDBJ whole genome shotgun (WGS) entry which is preliminary data.</text>
</comment>
<dbReference type="PANTHER" id="PTHR33361:SF2">
    <property type="entry name" value="DUF885 DOMAIN-CONTAINING PROTEIN"/>
    <property type="match status" value="1"/>
</dbReference>
<organism evidence="1 2">
    <name type="scientific">Hyphobacterium vulgare</name>
    <dbReference type="NCBI Taxonomy" id="1736751"/>
    <lineage>
        <taxon>Bacteria</taxon>
        <taxon>Pseudomonadati</taxon>
        <taxon>Pseudomonadota</taxon>
        <taxon>Alphaproteobacteria</taxon>
        <taxon>Maricaulales</taxon>
        <taxon>Maricaulaceae</taxon>
        <taxon>Hyphobacterium</taxon>
    </lineage>
</organism>
<proteinExistence type="predicted"/>
<accession>A0ABV6ZWJ1</accession>
<dbReference type="RefSeq" id="WP_343165730.1">
    <property type="nucleotide sequence ID" value="NZ_JBHRSV010000009.1"/>
</dbReference>